<dbReference type="AlphaFoldDB" id="A0A9W6TIJ1"/>
<dbReference type="EMBL" id="BSXW01000156">
    <property type="protein sequence ID" value="GMF13437.1"/>
    <property type="molecule type" value="Genomic_DNA"/>
</dbReference>
<comment type="caution">
    <text evidence="2">The sequence shown here is derived from an EMBL/GenBank/DDBJ whole genome shotgun (WGS) entry which is preliminary data.</text>
</comment>
<evidence type="ECO:0000313" key="2">
    <source>
        <dbReference type="EMBL" id="GMF13437.1"/>
    </source>
</evidence>
<reference evidence="2" key="1">
    <citation type="submission" date="2023-04" db="EMBL/GenBank/DDBJ databases">
        <title>Phytophthora lilii NBRC 32176.</title>
        <authorList>
            <person name="Ichikawa N."/>
            <person name="Sato H."/>
            <person name="Tonouchi N."/>
        </authorList>
    </citation>
    <scope>NUCLEOTIDE SEQUENCE</scope>
    <source>
        <strain evidence="2">NBRC 32176</strain>
    </source>
</reference>
<keyword evidence="3" id="KW-1185">Reference proteome</keyword>
<dbReference type="InterPro" id="IPR058256">
    <property type="entry name" value="WLGC"/>
</dbReference>
<dbReference type="Pfam" id="PF26605">
    <property type="entry name" value="WLGC"/>
    <property type="match status" value="1"/>
</dbReference>
<dbReference type="OrthoDB" id="120183at2759"/>
<dbReference type="Proteomes" id="UP001165083">
    <property type="component" value="Unassembled WGS sequence"/>
</dbReference>
<feature type="domain" description="WLGC" evidence="1">
    <location>
        <begin position="161"/>
        <end position="189"/>
    </location>
</feature>
<accession>A0A9W6TIJ1</accession>
<protein>
    <submittedName>
        <fullName evidence="2">Unnamed protein product</fullName>
    </submittedName>
</protein>
<proteinExistence type="predicted"/>
<name>A0A9W6TIJ1_9STRA</name>
<evidence type="ECO:0000259" key="1">
    <source>
        <dbReference type="Pfam" id="PF26605"/>
    </source>
</evidence>
<organism evidence="2 3">
    <name type="scientific">Phytophthora lilii</name>
    <dbReference type="NCBI Taxonomy" id="2077276"/>
    <lineage>
        <taxon>Eukaryota</taxon>
        <taxon>Sar</taxon>
        <taxon>Stramenopiles</taxon>
        <taxon>Oomycota</taxon>
        <taxon>Peronosporomycetes</taxon>
        <taxon>Peronosporales</taxon>
        <taxon>Peronosporaceae</taxon>
        <taxon>Phytophthora</taxon>
    </lineage>
</organism>
<sequence>MFSNLPYLSLIHLGIHLNLPRLPPLTGSLTLAWANQLREISSFSRVPNLSRLILSVLLRMDKLPDFAPRQNLVEFVVYRPNHICCNGFMGKCDLNHASCQANRLSNTSTATCLLNSAEPNLPITPFLGSTTTEHVFEKFSSSICQANLFDHINALLFPTKETINVCDGKPFRQCQFAGNIAGICYNTRFLPDANYIAPRYKSKKALDPRVILLKKNGLDAPAKASEYKCSSVDR</sequence>
<gene>
    <name evidence="2" type="ORF">Plil01_000391100</name>
</gene>
<evidence type="ECO:0000313" key="3">
    <source>
        <dbReference type="Proteomes" id="UP001165083"/>
    </source>
</evidence>